<dbReference type="Gene3D" id="2.40.10.10">
    <property type="entry name" value="Trypsin-like serine proteases"/>
    <property type="match status" value="1"/>
</dbReference>
<dbReference type="EMBL" id="JADBJN010000002">
    <property type="protein sequence ID" value="KAG5676174.1"/>
    <property type="molecule type" value="Genomic_DNA"/>
</dbReference>
<keyword evidence="1" id="KW-0812">Transmembrane</keyword>
<keyword evidence="1" id="KW-1133">Transmembrane helix</keyword>
<dbReference type="InterPro" id="IPR043504">
    <property type="entry name" value="Peptidase_S1_PA_chymotrypsin"/>
</dbReference>
<proteinExistence type="predicted"/>
<feature type="chain" id="PRO_5039934957" description="Peptidase S1 domain-containing protein" evidence="2">
    <location>
        <begin position="20"/>
        <end position="526"/>
    </location>
</feature>
<accession>A0A9J6C3Q7</accession>
<reference evidence="3" key="1">
    <citation type="submission" date="2021-03" db="EMBL/GenBank/DDBJ databases">
        <title>Chromosome level genome of the anhydrobiotic midge Polypedilum vanderplanki.</title>
        <authorList>
            <person name="Yoshida Y."/>
            <person name="Kikawada T."/>
            <person name="Gusev O."/>
        </authorList>
    </citation>
    <scope>NUCLEOTIDE SEQUENCE</scope>
    <source>
        <strain evidence="3">NIAS01</strain>
        <tissue evidence="3">Whole body or cell culture</tissue>
    </source>
</reference>
<keyword evidence="4" id="KW-1185">Reference proteome</keyword>
<evidence type="ECO:0000256" key="2">
    <source>
        <dbReference type="SAM" id="SignalP"/>
    </source>
</evidence>
<dbReference type="OrthoDB" id="7727603at2759"/>
<feature type="signal peptide" evidence="2">
    <location>
        <begin position="1"/>
        <end position="19"/>
    </location>
</feature>
<dbReference type="SUPFAM" id="SSF50494">
    <property type="entry name" value="Trypsin-like serine proteases"/>
    <property type="match status" value="2"/>
</dbReference>
<dbReference type="AlphaFoldDB" id="A0A9J6C3Q7"/>
<protein>
    <recommendedName>
        <fullName evidence="5">Peptidase S1 domain-containing protein</fullName>
    </recommendedName>
</protein>
<evidence type="ECO:0000256" key="1">
    <source>
        <dbReference type="SAM" id="Phobius"/>
    </source>
</evidence>
<dbReference type="Proteomes" id="UP001107558">
    <property type="component" value="Chromosome 2"/>
</dbReference>
<evidence type="ECO:0000313" key="4">
    <source>
        <dbReference type="Proteomes" id="UP001107558"/>
    </source>
</evidence>
<comment type="caution">
    <text evidence="3">The sequence shown here is derived from an EMBL/GenBank/DDBJ whole genome shotgun (WGS) entry which is preliminary data.</text>
</comment>
<evidence type="ECO:0008006" key="5">
    <source>
        <dbReference type="Google" id="ProtNLM"/>
    </source>
</evidence>
<name>A0A9J6C3Q7_POLVA</name>
<keyword evidence="2" id="KW-0732">Signal</keyword>
<sequence length="526" mass="58361">MKLFLVILVALFCQHSTIASVEDLFLHRIAHNLNFRCFGILLINNDIIVPATCLNMTNSSHLQVGYANGMYRSPVGFNMNQYFNFSNPNQGNVARLYFPSGGFVTIPTHNYTGRDISRLSSQTTNCAIHSLTEGEYLNQTMMQVPVIVSPPSECGNDSPYTFCTFVSPSEVENVCKFKLGSPLICDGSNIAGFVISDGGCEIRGSRTIMRYNSISIYEDWMEYGFTAPTTLFPMTTPRNNNTTTGSAVQKELAIISIIFVIFSMILIAFFCQIALIASVEVRFIFGFAHNEKFRCFGTLLINNDIIVPATCLNMTDSSHLQIVFGNGLHISPINYDINQYFNSSNPHKRNIGRVYFSKTSNVFVKTHNYTGRDISRIPSRSTYCAIHSLTEGEYLNQTMMQVPVIVSPPSECGNDSPYTFCTFVSPSEVENVCKFKLGSPLICDGSNIAGIVISDGGCEIRGGRTIMRYNSISIYEDWMKFNVPTTLLTNTTATSNNLIITADATVQIKLALVSVIFVTFTMILSM</sequence>
<feature type="transmembrane region" description="Helical" evidence="1">
    <location>
        <begin position="252"/>
        <end position="277"/>
    </location>
</feature>
<organism evidence="3 4">
    <name type="scientific">Polypedilum vanderplanki</name>
    <name type="common">Sleeping chironomid midge</name>
    <dbReference type="NCBI Taxonomy" id="319348"/>
    <lineage>
        <taxon>Eukaryota</taxon>
        <taxon>Metazoa</taxon>
        <taxon>Ecdysozoa</taxon>
        <taxon>Arthropoda</taxon>
        <taxon>Hexapoda</taxon>
        <taxon>Insecta</taxon>
        <taxon>Pterygota</taxon>
        <taxon>Neoptera</taxon>
        <taxon>Endopterygota</taxon>
        <taxon>Diptera</taxon>
        <taxon>Nematocera</taxon>
        <taxon>Chironomoidea</taxon>
        <taxon>Chironomidae</taxon>
        <taxon>Chironominae</taxon>
        <taxon>Polypedilum</taxon>
        <taxon>Polypedilum</taxon>
    </lineage>
</organism>
<gene>
    <name evidence="3" type="ORF">PVAND_006023</name>
</gene>
<dbReference type="InterPro" id="IPR009003">
    <property type="entry name" value="Peptidase_S1_PA"/>
</dbReference>
<evidence type="ECO:0000313" key="3">
    <source>
        <dbReference type="EMBL" id="KAG5676174.1"/>
    </source>
</evidence>
<keyword evidence="1" id="KW-0472">Membrane</keyword>